<name>A0ABN2GYM6_9MICO</name>
<accession>A0ABN2GYM6</accession>
<comment type="caution">
    <text evidence="1">The sequence shown here is derived from an EMBL/GenBank/DDBJ whole genome shotgun (WGS) entry which is preliminary data.</text>
</comment>
<keyword evidence="2" id="KW-1185">Reference proteome</keyword>
<dbReference type="EMBL" id="BAAAPK010000001">
    <property type="protein sequence ID" value="GAA1679064.1"/>
    <property type="molecule type" value="Genomic_DNA"/>
</dbReference>
<proteinExistence type="predicted"/>
<sequence length="121" mass="13571">MADWHPILAAVEGPTGTWRLVDPQGREYGRVELRRVRTRRADAAPPASDAVIPQPEDVARYRAVWGDELLGWATTLRHACERVHGAYVRAHGPVPFAGYPDLRPRGAEVDEFAARRHRGSR</sequence>
<dbReference type="Proteomes" id="UP001500596">
    <property type="component" value="Unassembled WGS sequence"/>
</dbReference>
<evidence type="ECO:0000313" key="2">
    <source>
        <dbReference type="Proteomes" id="UP001500596"/>
    </source>
</evidence>
<reference evidence="1 2" key="1">
    <citation type="journal article" date="2019" name="Int. J. Syst. Evol. Microbiol.">
        <title>The Global Catalogue of Microorganisms (GCM) 10K type strain sequencing project: providing services to taxonomists for standard genome sequencing and annotation.</title>
        <authorList>
            <consortium name="The Broad Institute Genomics Platform"/>
            <consortium name="The Broad Institute Genome Sequencing Center for Infectious Disease"/>
            <person name="Wu L."/>
            <person name="Ma J."/>
        </authorList>
    </citation>
    <scope>NUCLEOTIDE SEQUENCE [LARGE SCALE GENOMIC DNA]</scope>
    <source>
        <strain evidence="1 2">JCM 15575</strain>
    </source>
</reference>
<protein>
    <submittedName>
        <fullName evidence="1">Uncharacterized protein</fullName>
    </submittedName>
</protein>
<gene>
    <name evidence="1" type="ORF">GCM10009807_23720</name>
</gene>
<organism evidence="1 2">
    <name type="scientific">Microbacterium lacus</name>
    <dbReference type="NCBI Taxonomy" id="415217"/>
    <lineage>
        <taxon>Bacteria</taxon>
        <taxon>Bacillati</taxon>
        <taxon>Actinomycetota</taxon>
        <taxon>Actinomycetes</taxon>
        <taxon>Micrococcales</taxon>
        <taxon>Microbacteriaceae</taxon>
        <taxon>Microbacterium</taxon>
    </lineage>
</organism>
<evidence type="ECO:0000313" key="1">
    <source>
        <dbReference type="EMBL" id="GAA1679064.1"/>
    </source>
</evidence>
<dbReference type="RefSeq" id="WP_344054821.1">
    <property type="nucleotide sequence ID" value="NZ_BAAAPK010000001.1"/>
</dbReference>